<keyword evidence="5" id="KW-0131">Cell cycle</keyword>
<dbReference type="GO" id="GO:0031261">
    <property type="term" value="C:DNA replication preinitiation complex"/>
    <property type="evidence" value="ECO:0007669"/>
    <property type="project" value="TreeGrafter"/>
</dbReference>
<name>A0A3M7ASI0_HORWE</name>
<dbReference type="Proteomes" id="UP000270230">
    <property type="component" value="Unassembled WGS sequence"/>
</dbReference>
<reference evidence="7 8" key="1">
    <citation type="journal article" date="2018" name="BMC Genomics">
        <title>Genomic evidence for intraspecific hybridization in a clonal and extremely halotolerant yeast.</title>
        <authorList>
            <person name="Gostincar C."/>
            <person name="Stajich J.E."/>
            <person name="Zupancic J."/>
            <person name="Zalar P."/>
            <person name="Gunde-Cimerman N."/>
        </authorList>
    </citation>
    <scope>NUCLEOTIDE SEQUENCE [LARGE SCALE GENOMIC DNA]</scope>
    <source>
        <strain evidence="7 8">EXF-151</strain>
    </source>
</reference>
<feature type="compositionally biased region" description="Acidic residues" evidence="6">
    <location>
        <begin position="211"/>
        <end position="228"/>
    </location>
</feature>
<dbReference type="GO" id="GO:0003682">
    <property type="term" value="F:chromatin binding"/>
    <property type="evidence" value="ECO:0007669"/>
    <property type="project" value="TreeGrafter"/>
</dbReference>
<dbReference type="PANTHER" id="PTHR10507">
    <property type="entry name" value="CDC45-RELATED PROTEIN"/>
    <property type="match status" value="1"/>
</dbReference>
<evidence type="ECO:0000256" key="5">
    <source>
        <dbReference type="ARBA" id="ARBA00023306"/>
    </source>
</evidence>
<organism evidence="7 8">
    <name type="scientific">Hortaea werneckii</name>
    <name type="common">Black yeast</name>
    <name type="synonym">Cladosporium werneckii</name>
    <dbReference type="NCBI Taxonomy" id="91943"/>
    <lineage>
        <taxon>Eukaryota</taxon>
        <taxon>Fungi</taxon>
        <taxon>Dikarya</taxon>
        <taxon>Ascomycota</taxon>
        <taxon>Pezizomycotina</taxon>
        <taxon>Dothideomycetes</taxon>
        <taxon>Dothideomycetidae</taxon>
        <taxon>Mycosphaerellales</taxon>
        <taxon>Teratosphaeriaceae</taxon>
        <taxon>Hortaea</taxon>
    </lineage>
</organism>
<dbReference type="VEuPathDB" id="FungiDB:BTJ68_14893"/>
<evidence type="ECO:0008006" key="9">
    <source>
        <dbReference type="Google" id="ProtNLM"/>
    </source>
</evidence>
<gene>
    <name evidence="7" type="ORF">D0865_15321</name>
</gene>
<evidence type="ECO:0000256" key="3">
    <source>
        <dbReference type="ARBA" id="ARBA00022705"/>
    </source>
</evidence>
<dbReference type="OrthoDB" id="10258882at2759"/>
<accession>A0A3M7ASI0</accession>
<dbReference type="GO" id="GO:1902977">
    <property type="term" value="P:mitotic DNA replication preinitiation complex assembly"/>
    <property type="evidence" value="ECO:0007669"/>
    <property type="project" value="TreeGrafter"/>
</dbReference>
<feature type="compositionally biased region" description="Polar residues" evidence="6">
    <location>
        <begin position="594"/>
        <end position="603"/>
    </location>
</feature>
<comment type="subcellular location">
    <subcellularLocation>
        <location evidence="1">Nucleus</location>
    </subcellularLocation>
</comment>
<evidence type="ECO:0000313" key="7">
    <source>
        <dbReference type="EMBL" id="RMY30180.1"/>
    </source>
</evidence>
<proteinExistence type="inferred from homology"/>
<feature type="compositionally biased region" description="Polar residues" evidence="6">
    <location>
        <begin position="410"/>
        <end position="432"/>
    </location>
</feature>
<evidence type="ECO:0000256" key="4">
    <source>
        <dbReference type="ARBA" id="ARBA00023242"/>
    </source>
</evidence>
<feature type="compositionally biased region" description="Pro residues" evidence="6">
    <location>
        <begin position="292"/>
        <end position="302"/>
    </location>
</feature>
<feature type="region of interest" description="Disordered" evidence="6">
    <location>
        <begin position="406"/>
        <end position="432"/>
    </location>
</feature>
<evidence type="ECO:0000256" key="2">
    <source>
        <dbReference type="ARBA" id="ARBA00010727"/>
    </source>
</evidence>
<protein>
    <recommendedName>
        <fullName evidence="9">CDC45-like protein</fullName>
    </recommendedName>
</protein>
<dbReference type="InterPro" id="IPR003874">
    <property type="entry name" value="CDC45"/>
</dbReference>
<dbReference type="GO" id="GO:0006270">
    <property type="term" value="P:DNA replication initiation"/>
    <property type="evidence" value="ECO:0007669"/>
    <property type="project" value="InterPro"/>
</dbReference>
<keyword evidence="3" id="KW-0235">DNA replication</keyword>
<dbReference type="EMBL" id="QWIN01002485">
    <property type="protein sequence ID" value="RMY30180.1"/>
    <property type="molecule type" value="Genomic_DNA"/>
</dbReference>
<feature type="region of interest" description="Disordered" evidence="6">
    <location>
        <begin position="206"/>
        <end position="309"/>
    </location>
</feature>
<feature type="compositionally biased region" description="Acidic residues" evidence="6">
    <location>
        <begin position="245"/>
        <end position="256"/>
    </location>
</feature>
<comment type="caution">
    <text evidence="7">The sequence shown here is derived from an EMBL/GenBank/DDBJ whole genome shotgun (WGS) entry which is preliminary data.</text>
</comment>
<feature type="compositionally biased region" description="Acidic residues" evidence="6">
    <location>
        <begin position="822"/>
        <end position="858"/>
    </location>
</feature>
<keyword evidence="4" id="KW-0539">Nucleus</keyword>
<evidence type="ECO:0000313" key="8">
    <source>
        <dbReference type="Proteomes" id="UP000270230"/>
    </source>
</evidence>
<dbReference type="AlphaFoldDB" id="A0A3M7ASI0"/>
<feature type="compositionally biased region" description="Polar residues" evidence="6">
    <location>
        <begin position="266"/>
        <end position="284"/>
    </location>
</feature>
<evidence type="ECO:0000256" key="6">
    <source>
        <dbReference type="SAM" id="MobiDB-lite"/>
    </source>
</evidence>
<feature type="compositionally biased region" description="Low complexity" evidence="6">
    <location>
        <begin position="613"/>
        <end position="626"/>
    </location>
</feature>
<dbReference type="GO" id="GO:0003697">
    <property type="term" value="F:single-stranded DNA binding"/>
    <property type="evidence" value="ECO:0007669"/>
    <property type="project" value="TreeGrafter"/>
</dbReference>
<dbReference type="GO" id="GO:0003688">
    <property type="term" value="F:DNA replication origin binding"/>
    <property type="evidence" value="ECO:0007669"/>
    <property type="project" value="TreeGrafter"/>
</dbReference>
<evidence type="ECO:0000256" key="1">
    <source>
        <dbReference type="ARBA" id="ARBA00004123"/>
    </source>
</evidence>
<comment type="similarity">
    <text evidence="2">Belongs to the CDC45 family.</text>
</comment>
<feature type="compositionally biased region" description="Basic and acidic residues" evidence="6">
    <location>
        <begin position="784"/>
        <end position="821"/>
    </location>
</feature>
<dbReference type="GO" id="GO:0000727">
    <property type="term" value="P:double-strand break repair via break-induced replication"/>
    <property type="evidence" value="ECO:0007669"/>
    <property type="project" value="TreeGrafter"/>
</dbReference>
<dbReference type="PANTHER" id="PTHR10507:SF0">
    <property type="entry name" value="CELL DIVISION CONTROL PROTEIN 45 HOMOLOG"/>
    <property type="match status" value="1"/>
</dbReference>
<feature type="region of interest" description="Disordered" evidence="6">
    <location>
        <begin position="591"/>
        <end position="631"/>
    </location>
</feature>
<dbReference type="Pfam" id="PF02724">
    <property type="entry name" value="CDC45"/>
    <property type="match status" value="1"/>
</dbReference>
<feature type="region of interest" description="Disordered" evidence="6">
    <location>
        <begin position="784"/>
        <end position="873"/>
    </location>
</feature>
<sequence length="920" mass="101111">MYLPRQQLSSLYTHLTSTHNATNPPLLILTALTVDALCAVRILTALLKRDFIPHTVVPVSGYADLQDAGERLVQPLKRGAGGAGDGGRVVCIGCGGGVDLSELLLGLTEEDEAEQDSLELAAQQQGHGVEIWVIDARRPWNLENIFGNGYEGEGVKEGRILEHYQGGRGGVIVWDDGDIEREMDEVKEAWMGLRDMPEITEDDIAIGNAPEDGEDAAAGDEERGDDAELSSSQGKRKRSHSPDDHDPEAENSDGDDERPSRRRRSNSGTPIPSSPGGNPMSNQLAATASPSAPVPSSPPAPKAPSLKQQKKDLLRLRRRHEATLQKYYDAGSWTADPVSIMLYSLAEDLGRDDNELLWLAIVGVESVALSPFASSQTSKSFDEGGRRSANRLDIVKSLLRDEVRRLNPPSLHSQSQPDYPDTIPTQARSATDTSIRLSPEPRFLLIRHWSLYDSMLHSTYLSTRLHIWSESGRKRLHKLLAKMGISLSEAQKGYVHLDLEIKRSLNQRLSRFAEQYNLDGLVPGTDYEGKTAWGFVRSWGWRGTLSAVDVATVVSAILEVGPSEHFATSDLTLGKYDPGRRETFSASLLHRTRQAQQGTTPSGLPSPPHSSDDNNNPNHTNPNPSDETPDYTTTRFFLALDSLSPSTASHTTAGLPTLLHHLPVAQTLARAILRTGSHLISKKQIRHLRSFRMGVVREGPDLGLFVHPGALVKLGRWVGEAVGVLEAEKNGGRKREGSGGKKGEEEEALVLAALDEGRGVYVVVGLGGGSDGVGRVRSRREIREREERRQRRGVEKAERKAERGRVREERRRLRREMREANGDLESEDEDEEEEEEESSGSESDSSEDDEDEESEGEEGGGVGKRRKGPARNRFGQAFQEVVEETGARVRIDSFEHSVVEVRKEDLAGFLEGLSLKSVVG</sequence>